<evidence type="ECO:0000313" key="2">
    <source>
        <dbReference type="EMBL" id="MDD1011984.1"/>
    </source>
</evidence>
<gene>
    <name evidence="2" type="ORF">M5G27_31595</name>
</gene>
<proteinExistence type="predicted"/>
<dbReference type="EMBL" id="JAMDHA010000088">
    <property type="protein sequence ID" value="MDD1011984.1"/>
    <property type="molecule type" value="Genomic_DNA"/>
</dbReference>
<feature type="transmembrane region" description="Helical" evidence="1">
    <location>
        <begin position="7"/>
        <end position="25"/>
    </location>
</feature>
<dbReference type="RefSeq" id="WP_234451916.1">
    <property type="nucleotide sequence ID" value="NZ_JAMDHA010000088.1"/>
</dbReference>
<organism evidence="2 3">
    <name type="scientific">Pseudomonas shahriarae</name>
    <dbReference type="NCBI Taxonomy" id="2745512"/>
    <lineage>
        <taxon>Bacteria</taxon>
        <taxon>Pseudomonadati</taxon>
        <taxon>Pseudomonadota</taxon>
        <taxon>Gammaproteobacteria</taxon>
        <taxon>Pseudomonadales</taxon>
        <taxon>Pseudomonadaceae</taxon>
        <taxon>Pseudomonas</taxon>
    </lineage>
</organism>
<keyword evidence="3" id="KW-1185">Reference proteome</keyword>
<evidence type="ECO:0000256" key="1">
    <source>
        <dbReference type="SAM" id="Phobius"/>
    </source>
</evidence>
<keyword evidence="1" id="KW-0472">Membrane</keyword>
<dbReference type="AlphaFoldDB" id="A0A9X4C7Q1"/>
<dbReference type="Proteomes" id="UP001148185">
    <property type="component" value="Unassembled WGS sequence"/>
</dbReference>
<keyword evidence="1" id="KW-1133">Transmembrane helix</keyword>
<evidence type="ECO:0000313" key="3">
    <source>
        <dbReference type="Proteomes" id="UP001148185"/>
    </source>
</evidence>
<name>A0A9X4C7Q1_9PSED</name>
<protein>
    <submittedName>
        <fullName evidence="2">Uncharacterized protein</fullName>
    </submittedName>
</protein>
<comment type="caution">
    <text evidence="2">The sequence shown here is derived from an EMBL/GenBank/DDBJ whole genome shotgun (WGS) entry which is preliminary data.</text>
</comment>
<sequence>MKQNRGIIIFFSAMTLLFILVQVWHAKTAPEEKMQERERQLKGLALIMSVQSGKISDESTRIDTVTYSDEVMRISYTLTKVSKDEIDTDEFTKDTKALAASAFCNEKGLGQFVKTGLSINLLYQDSTGSPIVEFQIGKSDCL</sequence>
<accession>A0A9X4C7Q1</accession>
<reference evidence="2 3" key="1">
    <citation type="submission" date="2022-05" db="EMBL/GenBank/DDBJ databases">
        <title>Novel Pseudomonas spp. Isolated from a Rainbow Trout Aquaculture Facility.</title>
        <authorList>
            <person name="Testerman T."/>
            <person name="Graf J."/>
        </authorList>
    </citation>
    <scope>NUCLEOTIDE SEQUENCE [LARGE SCALE GENOMIC DNA]</scope>
    <source>
        <strain evidence="2 3">ID1042</strain>
    </source>
</reference>
<keyword evidence="1" id="KW-0812">Transmembrane</keyword>